<dbReference type="RefSeq" id="XP_040635222.1">
    <property type="nucleotide sequence ID" value="XM_040780432.1"/>
</dbReference>
<dbReference type="STRING" id="1388766.A0A017S3N8"/>
<sequence length="325" mass="35732">MHSLLLPILLNNRTTKAFYYAPSPPLPATGFGLSGMTWRPIVTPDEQAFAAMKAAIANGATIWLSSFIYGMAPVEPTAGLTFLCRYFEKYPEDADKVTLFIGACCNAKALAPLCDQAGVRASVEECNRILGGVKKMDVFGPARIDLNAPFEETVGALEEIVEDGHIGAVGLSEVSEQSIRRAHAVCPIKIVEVEFSLWSTEMLINGVTATCKELGIPIMTYAPLCYGFLTDQVKKLDDIPKGDIRHMFGHFQPQLDLGWIHVHSKTAGYGVIIPIPEATAALRVVGNHEIVSLSIEEKEQLDDILRPFDSQRKRQILEMESILWT</sequence>
<evidence type="ECO:0000313" key="4">
    <source>
        <dbReference type="Proteomes" id="UP000019804"/>
    </source>
</evidence>
<dbReference type="GeneID" id="63695556"/>
<dbReference type="SUPFAM" id="SSF51430">
    <property type="entry name" value="NAD(P)-linked oxidoreductase"/>
    <property type="match status" value="1"/>
</dbReference>
<feature type="domain" description="NADP-dependent oxidoreductase" evidence="2">
    <location>
        <begin position="30"/>
        <end position="248"/>
    </location>
</feature>
<dbReference type="Gene3D" id="3.20.20.100">
    <property type="entry name" value="NADP-dependent oxidoreductase domain"/>
    <property type="match status" value="1"/>
</dbReference>
<dbReference type="PANTHER" id="PTHR43625:SF78">
    <property type="entry name" value="PYRIDOXAL REDUCTASE-RELATED"/>
    <property type="match status" value="1"/>
</dbReference>
<dbReference type="AlphaFoldDB" id="A0A017S3N8"/>
<organism evidence="3 4">
    <name type="scientific">Aspergillus ruber (strain CBS 135680)</name>
    <dbReference type="NCBI Taxonomy" id="1388766"/>
    <lineage>
        <taxon>Eukaryota</taxon>
        <taxon>Fungi</taxon>
        <taxon>Dikarya</taxon>
        <taxon>Ascomycota</taxon>
        <taxon>Pezizomycotina</taxon>
        <taxon>Eurotiomycetes</taxon>
        <taxon>Eurotiomycetidae</taxon>
        <taxon>Eurotiales</taxon>
        <taxon>Aspergillaceae</taxon>
        <taxon>Aspergillus</taxon>
        <taxon>Aspergillus subgen. Aspergillus</taxon>
    </lineage>
</organism>
<dbReference type="GO" id="GO:0005737">
    <property type="term" value="C:cytoplasm"/>
    <property type="evidence" value="ECO:0007669"/>
    <property type="project" value="TreeGrafter"/>
</dbReference>
<dbReference type="Proteomes" id="UP000019804">
    <property type="component" value="Unassembled WGS sequence"/>
</dbReference>
<name>A0A017S3N8_ASPRC</name>
<dbReference type="EMBL" id="KK088444">
    <property type="protein sequence ID" value="EYE91532.1"/>
    <property type="molecule type" value="Genomic_DNA"/>
</dbReference>
<dbReference type="InterPro" id="IPR023210">
    <property type="entry name" value="NADP_OxRdtase_dom"/>
</dbReference>
<dbReference type="PANTHER" id="PTHR43625">
    <property type="entry name" value="AFLATOXIN B1 ALDEHYDE REDUCTASE"/>
    <property type="match status" value="1"/>
</dbReference>
<proteinExistence type="predicted"/>
<protein>
    <submittedName>
        <fullName evidence="3">Aldo/keto reductase</fullName>
    </submittedName>
</protein>
<evidence type="ECO:0000259" key="2">
    <source>
        <dbReference type="Pfam" id="PF00248"/>
    </source>
</evidence>
<reference evidence="4" key="1">
    <citation type="journal article" date="2014" name="Nat. Commun.">
        <title>Genomic adaptations of the halophilic Dead Sea filamentous fungus Eurotium rubrum.</title>
        <authorList>
            <person name="Kis-Papo T."/>
            <person name="Weig A.R."/>
            <person name="Riley R."/>
            <person name="Persoh D."/>
            <person name="Salamov A."/>
            <person name="Sun H."/>
            <person name="Lipzen A."/>
            <person name="Wasser S.P."/>
            <person name="Rambold G."/>
            <person name="Grigoriev I.V."/>
            <person name="Nevo E."/>
        </authorList>
    </citation>
    <scope>NUCLEOTIDE SEQUENCE [LARGE SCALE GENOMIC DNA]</scope>
    <source>
        <strain evidence="4">CBS 135680</strain>
    </source>
</reference>
<dbReference type="Pfam" id="PF00248">
    <property type="entry name" value="Aldo_ket_red"/>
    <property type="match status" value="1"/>
</dbReference>
<accession>A0A017S3N8</accession>
<keyword evidence="4" id="KW-1185">Reference proteome</keyword>
<evidence type="ECO:0000256" key="1">
    <source>
        <dbReference type="ARBA" id="ARBA00023002"/>
    </source>
</evidence>
<gene>
    <name evidence="3" type="ORF">EURHEDRAFT_406018</name>
</gene>
<evidence type="ECO:0000313" key="3">
    <source>
        <dbReference type="EMBL" id="EYE91532.1"/>
    </source>
</evidence>
<keyword evidence="1" id="KW-0560">Oxidoreductase</keyword>
<dbReference type="InterPro" id="IPR036812">
    <property type="entry name" value="NAD(P)_OxRdtase_dom_sf"/>
</dbReference>
<dbReference type="InterPro" id="IPR050791">
    <property type="entry name" value="Aldo-Keto_reductase"/>
</dbReference>
<dbReference type="OrthoDB" id="37537at2759"/>
<dbReference type="HOGENOM" id="CLU_023205_2_1_1"/>
<dbReference type="GO" id="GO:0016491">
    <property type="term" value="F:oxidoreductase activity"/>
    <property type="evidence" value="ECO:0007669"/>
    <property type="project" value="UniProtKB-KW"/>
</dbReference>